<dbReference type="AlphaFoldDB" id="A0AAI8YKV5"/>
<comment type="caution">
    <text evidence="2">The sequence shown here is derived from an EMBL/GenBank/DDBJ whole genome shotgun (WGS) entry which is preliminary data.</text>
</comment>
<evidence type="ECO:0000313" key="3">
    <source>
        <dbReference type="Proteomes" id="UP001295740"/>
    </source>
</evidence>
<name>A0AAI8YKV5_9PEZI</name>
<feature type="compositionally biased region" description="Polar residues" evidence="1">
    <location>
        <begin position="1"/>
        <end position="10"/>
    </location>
</feature>
<dbReference type="Proteomes" id="UP001295740">
    <property type="component" value="Unassembled WGS sequence"/>
</dbReference>
<accession>A0AAI8YKV5</accession>
<gene>
    <name evidence="2" type="ORF">KHLLAP_LOCUS8916</name>
</gene>
<proteinExistence type="predicted"/>
<feature type="region of interest" description="Disordered" evidence="1">
    <location>
        <begin position="1"/>
        <end position="25"/>
    </location>
</feature>
<feature type="region of interest" description="Disordered" evidence="1">
    <location>
        <begin position="44"/>
        <end position="68"/>
    </location>
</feature>
<feature type="compositionally biased region" description="Polar residues" evidence="1">
    <location>
        <begin position="44"/>
        <end position="53"/>
    </location>
</feature>
<reference evidence="2" key="1">
    <citation type="submission" date="2023-10" db="EMBL/GenBank/DDBJ databases">
        <authorList>
            <person name="Hackl T."/>
        </authorList>
    </citation>
    <scope>NUCLEOTIDE SEQUENCE</scope>
</reference>
<organism evidence="2 3">
    <name type="scientific">Anthostomella pinea</name>
    <dbReference type="NCBI Taxonomy" id="933095"/>
    <lineage>
        <taxon>Eukaryota</taxon>
        <taxon>Fungi</taxon>
        <taxon>Dikarya</taxon>
        <taxon>Ascomycota</taxon>
        <taxon>Pezizomycotina</taxon>
        <taxon>Sordariomycetes</taxon>
        <taxon>Xylariomycetidae</taxon>
        <taxon>Xylariales</taxon>
        <taxon>Xylariaceae</taxon>
        <taxon>Anthostomella</taxon>
    </lineage>
</organism>
<evidence type="ECO:0000256" key="1">
    <source>
        <dbReference type="SAM" id="MobiDB-lite"/>
    </source>
</evidence>
<evidence type="ECO:0000313" key="2">
    <source>
        <dbReference type="EMBL" id="CAJ2508448.1"/>
    </source>
</evidence>
<keyword evidence="3" id="KW-1185">Reference proteome</keyword>
<sequence length="226" mass="25184">MSPRTQPQTRPRQEGRQGGPQAVQRRILDRQDWLKEDSNTLAAHSSFISAPRTQTHDSKTASRPRPLPILMPQPILLKHGSRYQNQNQWSAQLLWHIPGTTTTTSSGIVFNDCASRITAPGMPREAVGLRTKATDTILAWAQEAGLHIFTADDDRGLPLPIGRRDDFEREDGYMWIPTPWPMLPFWWEGLRVRCFVEVGLELARGGGGGGYRVVLGVSALKPVLGS</sequence>
<protein>
    <submittedName>
        <fullName evidence="2">Uu.00g134740.m01.CDS01</fullName>
    </submittedName>
</protein>
<dbReference type="EMBL" id="CAUWAG010000011">
    <property type="protein sequence ID" value="CAJ2508448.1"/>
    <property type="molecule type" value="Genomic_DNA"/>
</dbReference>